<reference evidence="17 18" key="1">
    <citation type="submission" date="2017-05" db="EMBL/GenBank/DDBJ databases">
        <title>Vagococcus spp. assemblies.</title>
        <authorList>
            <person name="Gulvik C.A."/>
        </authorList>
    </citation>
    <scope>NUCLEOTIDE SEQUENCE [LARGE SCALE GENOMIC DNA]</scope>
    <source>
        <strain evidence="17 18">NCFB 2777</strain>
    </source>
</reference>
<keyword evidence="18" id="KW-1185">Reference proteome</keyword>
<evidence type="ECO:0000256" key="3">
    <source>
        <dbReference type="ARBA" id="ARBA00012438"/>
    </source>
</evidence>
<dbReference type="Pfam" id="PF02518">
    <property type="entry name" value="HATPase_c"/>
    <property type="match status" value="1"/>
</dbReference>
<dbReference type="InterPro" id="IPR036890">
    <property type="entry name" value="HATPase_C_sf"/>
</dbReference>
<keyword evidence="11 14" id="KW-1133">Transmembrane helix</keyword>
<evidence type="ECO:0000256" key="11">
    <source>
        <dbReference type="ARBA" id="ARBA00022989"/>
    </source>
</evidence>
<dbReference type="AlphaFoldDB" id="A0A429ZVN0"/>
<keyword evidence="10" id="KW-0067">ATP-binding</keyword>
<evidence type="ECO:0000256" key="4">
    <source>
        <dbReference type="ARBA" id="ARBA00022475"/>
    </source>
</evidence>
<evidence type="ECO:0000256" key="13">
    <source>
        <dbReference type="ARBA" id="ARBA00023136"/>
    </source>
</evidence>
<evidence type="ECO:0000256" key="7">
    <source>
        <dbReference type="ARBA" id="ARBA00022692"/>
    </source>
</evidence>
<dbReference type="PROSITE" id="PS51257">
    <property type="entry name" value="PROKAR_LIPOPROTEIN"/>
    <property type="match status" value="1"/>
</dbReference>
<dbReference type="Pfam" id="PF00512">
    <property type="entry name" value="HisKA"/>
    <property type="match status" value="1"/>
</dbReference>
<dbReference type="InterPro" id="IPR003660">
    <property type="entry name" value="HAMP_dom"/>
</dbReference>
<dbReference type="GO" id="GO:0005886">
    <property type="term" value="C:plasma membrane"/>
    <property type="evidence" value="ECO:0007669"/>
    <property type="project" value="UniProtKB-SubCell"/>
</dbReference>
<protein>
    <recommendedName>
        <fullName evidence="3">histidine kinase</fullName>
        <ecNumber evidence="3">2.7.13.3</ecNumber>
    </recommendedName>
</protein>
<evidence type="ECO:0000256" key="8">
    <source>
        <dbReference type="ARBA" id="ARBA00022741"/>
    </source>
</evidence>
<feature type="transmembrane region" description="Helical" evidence="14">
    <location>
        <begin position="89"/>
        <end position="111"/>
    </location>
</feature>
<feature type="domain" description="HAMP" evidence="16">
    <location>
        <begin position="144"/>
        <end position="166"/>
    </location>
</feature>
<evidence type="ECO:0000256" key="1">
    <source>
        <dbReference type="ARBA" id="ARBA00000085"/>
    </source>
</evidence>
<dbReference type="PROSITE" id="PS50109">
    <property type="entry name" value="HIS_KIN"/>
    <property type="match status" value="1"/>
</dbReference>
<dbReference type="PANTHER" id="PTHR45528:SF1">
    <property type="entry name" value="SENSOR HISTIDINE KINASE CPXA"/>
    <property type="match status" value="1"/>
</dbReference>
<evidence type="ECO:0000256" key="6">
    <source>
        <dbReference type="ARBA" id="ARBA00022679"/>
    </source>
</evidence>
<evidence type="ECO:0000256" key="9">
    <source>
        <dbReference type="ARBA" id="ARBA00022777"/>
    </source>
</evidence>
<dbReference type="InterPro" id="IPR005467">
    <property type="entry name" value="His_kinase_dom"/>
</dbReference>
<dbReference type="InterPro" id="IPR003594">
    <property type="entry name" value="HATPase_dom"/>
</dbReference>
<dbReference type="EC" id="2.7.13.3" evidence="3"/>
<keyword evidence="4" id="KW-1003">Cell membrane</keyword>
<dbReference type="EMBL" id="NGJU01000001">
    <property type="protein sequence ID" value="RST97814.1"/>
    <property type="molecule type" value="Genomic_DNA"/>
</dbReference>
<dbReference type="GO" id="GO:0000155">
    <property type="term" value="F:phosphorelay sensor kinase activity"/>
    <property type="evidence" value="ECO:0007669"/>
    <property type="project" value="InterPro"/>
</dbReference>
<evidence type="ECO:0000313" key="17">
    <source>
        <dbReference type="EMBL" id="RST97814.1"/>
    </source>
</evidence>
<keyword evidence="9" id="KW-0418">Kinase</keyword>
<evidence type="ECO:0000256" key="14">
    <source>
        <dbReference type="SAM" id="Phobius"/>
    </source>
</evidence>
<comment type="catalytic activity">
    <reaction evidence="1">
        <text>ATP + protein L-histidine = ADP + protein N-phospho-L-histidine.</text>
        <dbReference type="EC" id="2.7.13.3"/>
    </reaction>
</comment>
<evidence type="ECO:0000259" key="16">
    <source>
        <dbReference type="PROSITE" id="PS50885"/>
    </source>
</evidence>
<proteinExistence type="predicted"/>
<dbReference type="Proteomes" id="UP000287239">
    <property type="component" value="Unassembled WGS sequence"/>
</dbReference>
<keyword evidence="13 14" id="KW-0472">Membrane</keyword>
<dbReference type="CDD" id="cd00082">
    <property type="entry name" value="HisKA"/>
    <property type="match status" value="1"/>
</dbReference>
<evidence type="ECO:0000256" key="2">
    <source>
        <dbReference type="ARBA" id="ARBA00004651"/>
    </source>
</evidence>
<dbReference type="Gene3D" id="3.30.565.10">
    <property type="entry name" value="Histidine kinase-like ATPase, C-terminal domain"/>
    <property type="match status" value="1"/>
</dbReference>
<comment type="caution">
    <text evidence="17">The sequence shown here is derived from an EMBL/GenBank/DDBJ whole genome shotgun (WGS) entry which is preliminary data.</text>
</comment>
<dbReference type="SMART" id="SM00388">
    <property type="entry name" value="HisKA"/>
    <property type="match status" value="1"/>
</dbReference>
<gene>
    <name evidence="17" type="ORF">CBF35_00540</name>
</gene>
<dbReference type="SMART" id="SM00387">
    <property type="entry name" value="HATPase_c"/>
    <property type="match status" value="1"/>
</dbReference>
<evidence type="ECO:0000256" key="10">
    <source>
        <dbReference type="ARBA" id="ARBA00022840"/>
    </source>
</evidence>
<dbReference type="PROSITE" id="PS50885">
    <property type="entry name" value="HAMP"/>
    <property type="match status" value="1"/>
</dbReference>
<evidence type="ECO:0000256" key="5">
    <source>
        <dbReference type="ARBA" id="ARBA00022553"/>
    </source>
</evidence>
<dbReference type="InterPro" id="IPR036097">
    <property type="entry name" value="HisK_dim/P_sf"/>
</dbReference>
<dbReference type="RefSeq" id="WP_126777935.1">
    <property type="nucleotide sequence ID" value="NZ_NGJU01000001.1"/>
</dbReference>
<keyword evidence="5" id="KW-0597">Phosphoprotein</keyword>
<feature type="transmembrane region" description="Helical" evidence="14">
    <location>
        <begin position="12"/>
        <end position="32"/>
    </location>
</feature>
<dbReference type="PRINTS" id="PR00344">
    <property type="entry name" value="BCTRLSENSOR"/>
</dbReference>
<organism evidence="17 18">
    <name type="scientific">Vagococcus salmoninarum</name>
    <dbReference type="NCBI Taxonomy" id="2739"/>
    <lineage>
        <taxon>Bacteria</taxon>
        <taxon>Bacillati</taxon>
        <taxon>Bacillota</taxon>
        <taxon>Bacilli</taxon>
        <taxon>Lactobacillales</taxon>
        <taxon>Enterococcaceae</taxon>
        <taxon>Vagococcus</taxon>
    </lineage>
</organism>
<sequence>MLNKMPIRLKFTVLTMLILSCCCIGLTIFTSLSGKRMSSQIASTLLPAQAISTRDSRGRLVMPAIAMTPSIDPAVAEKQREQEQILKNYYITSASFMVLIIISGGLGAYYISGKGLVSLIELNTKIKNSSLDTLSDELALPLAKDEISDLTNSFNQMKRQLNESFVFQKQFSGNVAHELRTPLTVLKTKLAVFQRKELELSKETAVLVADLSKQVQRLIEMVEKLLQLTNDYQLGEESQILVSDLFENILADLGPMIEEKELIVTSQVTDQMITGDLDLLYQGFYNLLENSVKFNQQGGGIELSVNETLTASQISITDTGIGIPEEYREAVFQSLFRVDEGRDRKVGGSGLGLAIVQKIISKHQGKIEIVSNPQATQGTRVIVSLPKKKKLN</sequence>
<keyword evidence="7 14" id="KW-0812">Transmembrane</keyword>
<accession>A0A429ZVN0</accession>
<keyword evidence="8" id="KW-0547">Nucleotide-binding</keyword>
<dbReference type="GeneID" id="98566840"/>
<evidence type="ECO:0000256" key="12">
    <source>
        <dbReference type="ARBA" id="ARBA00023012"/>
    </source>
</evidence>
<feature type="domain" description="Histidine kinase" evidence="15">
    <location>
        <begin position="174"/>
        <end position="389"/>
    </location>
</feature>
<evidence type="ECO:0000313" key="18">
    <source>
        <dbReference type="Proteomes" id="UP000287239"/>
    </source>
</evidence>
<dbReference type="PANTHER" id="PTHR45528">
    <property type="entry name" value="SENSOR HISTIDINE KINASE CPXA"/>
    <property type="match status" value="1"/>
</dbReference>
<dbReference type="FunFam" id="3.30.565.10:FF:000006">
    <property type="entry name" value="Sensor histidine kinase WalK"/>
    <property type="match status" value="1"/>
</dbReference>
<name>A0A429ZVN0_9ENTE</name>
<dbReference type="InterPro" id="IPR004358">
    <property type="entry name" value="Sig_transdc_His_kin-like_C"/>
</dbReference>
<dbReference type="SUPFAM" id="SSF47384">
    <property type="entry name" value="Homodimeric domain of signal transducing histidine kinase"/>
    <property type="match status" value="1"/>
</dbReference>
<dbReference type="OrthoDB" id="9786919at2"/>
<keyword evidence="6" id="KW-0808">Transferase</keyword>
<dbReference type="Gene3D" id="6.10.340.10">
    <property type="match status" value="1"/>
</dbReference>
<dbReference type="InterPro" id="IPR003661">
    <property type="entry name" value="HisK_dim/P_dom"/>
</dbReference>
<keyword evidence="12" id="KW-0902">Two-component regulatory system</keyword>
<dbReference type="InterPro" id="IPR050398">
    <property type="entry name" value="HssS/ArlS-like"/>
</dbReference>
<dbReference type="GO" id="GO:0005524">
    <property type="term" value="F:ATP binding"/>
    <property type="evidence" value="ECO:0007669"/>
    <property type="project" value="UniProtKB-KW"/>
</dbReference>
<dbReference type="SUPFAM" id="SSF55874">
    <property type="entry name" value="ATPase domain of HSP90 chaperone/DNA topoisomerase II/histidine kinase"/>
    <property type="match status" value="1"/>
</dbReference>
<evidence type="ECO:0000259" key="15">
    <source>
        <dbReference type="PROSITE" id="PS50109"/>
    </source>
</evidence>
<comment type="subcellular location">
    <subcellularLocation>
        <location evidence="2">Cell membrane</location>
        <topology evidence="2">Multi-pass membrane protein</topology>
    </subcellularLocation>
</comment>
<dbReference type="Gene3D" id="1.10.287.130">
    <property type="match status" value="1"/>
</dbReference>